<evidence type="ECO:0000313" key="3">
    <source>
        <dbReference type="Proteomes" id="UP000070501"/>
    </source>
</evidence>
<name>A0A136INT8_9PEZI</name>
<organism evidence="2 3">
    <name type="scientific">Microdochium bolleyi</name>
    <dbReference type="NCBI Taxonomy" id="196109"/>
    <lineage>
        <taxon>Eukaryota</taxon>
        <taxon>Fungi</taxon>
        <taxon>Dikarya</taxon>
        <taxon>Ascomycota</taxon>
        <taxon>Pezizomycotina</taxon>
        <taxon>Sordariomycetes</taxon>
        <taxon>Xylariomycetidae</taxon>
        <taxon>Xylariales</taxon>
        <taxon>Microdochiaceae</taxon>
        <taxon>Microdochium</taxon>
    </lineage>
</organism>
<feature type="non-terminal residue" evidence="2">
    <location>
        <position position="263"/>
    </location>
</feature>
<feature type="transmembrane region" description="Helical" evidence="1">
    <location>
        <begin position="88"/>
        <end position="110"/>
    </location>
</feature>
<feature type="transmembrane region" description="Helical" evidence="1">
    <location>
        <begin position="170"/>
        <end position="190"/>
    </location>
</feature>
<dbReference type="PANTHER" id="PTHR35179">
    <property type="entry name" value="PROTEIN CBG02620"/>
    <property type="match status" value="1"/>
</dbReference>
<proteinExistence type="predicted"/>
<dbReference type="Proteomes" id="UP000070501">
    <property type="component" value="Unassembled WGS sequence"/>
</dbReference>
<keyword evidence="1" id="KW-1133">Transmembrane helix</keyword>
<accession>A0A136INT8</accession>
<protein>
    <recommendedName>
        <fullName evidence="4">Transmembrane protein</fullName>
    </recommendedName>
</protein>
<evidence type="ECO:0000256" key="1">
    <source>
        <dbReference type="SAM" id="Phobius"/>
    </source>
</evidence>
<dbReference type="AlphaFoldDB" id="A0A136INT8"/>
<evidence type="ECO:0000313" key="2">
    <source>
        <dbReference type="EMBL" id="KXJ86583.1"/>
    </source>
</evidence>
<feature type="transmembrane region" description="Helical" evidence="1">
    <location>
        <begin position="60"/>
        <end position="82"/>
    </location>
</feature>
<feature type="transmembrane region" description="Helical" evidence="1">
    <location>
        <begin position="202"/>
        <end position="225"/>
    </location>
</feature>
<feature type="transmembrane region" description="Helical" evidence="1">
    <location>
        <begin position="20"/>
        <end position="39"/>
    </location>
</feature>
<dbReference type="InParanoid" id="A0A136INT8"/>
<keyword evidence="1" id="KW-0472">Membrane</keyword>
<sequence>MGGLFMPDNYVIVAPTALEMNIASLVWGISLGFAMFTFAKACRQTYGVWKRKRAVNAYIIMVWIEWLVCFVISIMCWFFLWGSIAPSFALFFSIITLWVFQVQCIIQIIINRIALLVRDRKNIRRMQWGAVIFMSLINISVYCIWIPSMLQVSDTFTKVNTIWDRITKVLFAILDVALNVYFIHLIRSKLIANGLTKYNRLFYYNIGMICISLSLDVILIGTMSIGNGFIYVQFHPLVYGIKLHIEMNLADLIAKTVRGDNSS</sequence>
<reference evidence="3" key="1">
    <citation type="submission" date="2016-02" db="EMBL/GenBank/DDBJ databases">
        <title>Draft genome sequence of Microdochium bolleyi, a fungal endophyte of beachgrass.</title>
        <authorList>
            <consortium name="DOE Joint Genome Institute"/>
            <person name="David A.S."/>
            <person name="May G."/>
            <person name="Haridas S."/>
            <person name="Lim J."/>
            <person name="Wang M."/>
            <person name="Labutti K."/>
            <person name="Lipzen A."/>
            <person name="Barry K."/>
            <person name="Grigoriev I.V."/>
        </authorList>
    </citation>
    <scope>NUCLEOTIDE SEQUENCE [LARGE SCALE GENOMIC DNA]</scope>
    <source>
        <strain evidence="3">J235TASD1</strain>
    </source>
</reference>
<dbReference type="OrthoDB" id="3205825at2759"/>
<keyword evidence="3" id="KW-1185">Reference proteome</keyword>
<feature type="transmembrane region" description="Helical" evidence="1">
    <location>
        <begin position="130"/>
        <end position="150"/>
    </location>
</feature>
<dbReference type="EMBL" id="KQ964267">
    <property type="protein sequence ID" value="KXJ86583.1"/>
    <property type="molecule type" value="Genomic_DNA"/>
</dbReference>
<evidence type="ECO:0008006" key="4">
    <source>
        <dbReference type="Google" id="ProtNLM"/>
    </source>
</evidence>
<dbReference type="PANTHER" id="PTHR35179:SF1">
    <property type="entry name" value="INTEGRAL MEMBRANE PROTEIN"/>
    <property type="match status" value="1"/>
</dbReference>
<keyword evidence="1" id="KW-0812">Transmembrane</keyword>
<gene>
    <name evidence="2" type="ORF">Micbo1qcDRAFT_112607</name>
</gene>